<comment type="caution">
    <text evidence="2">The sequence shown here is derived from an EMBL/GenBank/DDBJ whole genome shotgun (WGS) entry which is preliminary data.</text>
</comment>
<dbReference type="Proteomes" id="UP000741360">
    <property type="component" value="Unassembled WGS sequence"/>
</dbReference>
<feature type="chain" id="PRO_5036860039" evidence="1">
    <location>
        <begin position="26"/>
        <end position="108"/>
    </location>
</feature>
<sequence>MKAGKSLMGLTVAAVLVLGSASAWAEFGSIAQASLDREINSPAVSATVPASEVWDRQNRGPGSIAQASLDREINSPAVPAVVSGSALPELVDRAPGSIAQESLDREIS</sequence>
<protein>
    <submittedName>
        <fullName evidence="2">Uncharacterized protein</fullName>
    </submittedName>
</protein>
<dbReference type="AlphaFoldDB" id="A0A932GQD4"/>
<reference evidence="2" key="1">
    <citation type="submission" date="2020-07" db="EMBL/GenBank/DDBJ databases">
        <title>Huge and variable diversity of episymbiotic CPR bacteria and DPANN archaea in groundwater ecosystems.</title>
        <authorList>
            <person name="He C.Y."/>
            <person name="Keren R."/>
            <person name="Whittaker M."/>
            <person name="Farag I.F."/>
            <person name="Doudna J."/>
            <person name="Cate J.H.D."/>
            <person name="Banfield J.F."/>
        </authorList>
    </citation>
    <scope>NUCLEOTIDE SEQUENCE</scope>
    <source>
        <strain evidence="2">NC_groundwater_717_Ag_S-0.2um_59_8</strain>
    </source>
</reference>
<organism evidence="2 3">
    <name type="scientific">Tectimicrobiota bacterium</name>
    <dbReference type="NCBI Taxonomy" id="2528274"/>
    <lineage>
        <taxon>Bacteria</taxon>
        <taxon>Pseudomonadati</taxon>
        <taxon>Nitrospinota/Tectimicrobiota group</taxon>
        <taxon>Candidatus Tectimicrobiota</taxon>
    </lineage>
</organism>
<name>A0A932GQD4_UNCTE</name>
<proteinExistence type="predicted"/>
<evidence type="ECO:0000256" key="1">
    <source>
        <dbReference type="SAM" id="SignalP"/>
    </source>
</evidence>
<evidence type="ECO:0000313" key="2">
    <source>
        <dbReference type="EMBL" id="MBI3014957.1"/>
    </source>
</evidence>
<accession>A0A932GQD4</accession>
<evidence type="ECO:0000313" key="3">
    <source>
        <dbReference type="Proteomes" id="UP000741360"/>
    </source>
</evidence>
<gene>
    <name evidence="2" type="ORF">HYY65_07865</name>
</gene>
<keyword evidence="1" id="KW-0732">Signal</keyword>
<dbReference type="EMBL" id="JACPSX010000149">
    <property type="protein sequence ID" value="MBI3014957.1"/>
    <property type="molecule type" value="Genomic_DNA"/>
</dbReference>
<feature type="signal peptide" evidence="1">
    <location>
        <begin position="1"/>
        <end position="25"/>
    </location>
</feature>